<evidence type="ECO:0000256" key="1">
    <source>
        <dbReference type="ARBA" id="ARBA00022801"/>
    </source>
</evidence>
<reference evidence="4 5" key="1">
    <citation type="journal article" date="2010" name="Stand. Genomic Sci.">
        <title>Complete genome sequence of Conexibacter woesei type strain (ID131577).</title>
        <authorList>
            <person name="Pukall R."/>
            <person name="Lapidus A."/>
            <person name="Glavina Del Rio T."/>
            <person name="Copeland A."/>
            <person name="Tice H."/>
            <person name="Cheng J.-F."/>
            <person name="Lucas S."/>
            <person name="Chen F."/>
            <person name="Nolan M."/>
            <person name="Bruce D."/>
            <person name="Goodwin L."/>
            <person name="Pitluck S."/>
            <person name="Mavromatis K."/>
            <person name="Ivanova N."/>
            <person name="Ovchinnikova G."/>
            <person name="Pati A."/>
            <person name="Chen A."/>
            <person name="Palaniappan K."/>
            <person name="Land M."/>
            <person name="Hauser L."/>
            <person name="Chang Y.-J."/>
            <person name="Jeffries C.D."/>
            <person name="Chain P."/>
            <person name="Meincke L."/>
            <person name="Sims D."/>
            <person name="Brettin T."/>
            <person name="Detter J.C."/>
            <person name="Rohde M."/>
            <person name="Goeker M."/>
            <person name="Bristow J."/>
            <person name="Eisen J.A."/>
            <person name="Markowitz V."/>
            <person name="Kyrpides N.C."/>
            <person name="Klenk H.-P."/>
            <person name="Hugenholtz P."/>
        </authorList>
    </citation>
    <scope>NUCLEOTIDE SEQUENCE [LARGE SCALE GENOMIC DNA]</scope>
    <source>
        <strain evidence="5">DSM 14684 / CIP 108061 / JCM 11494 / NBRC 100937 / ID131577</strain>
    </source>
</reference>
<dbReference type="InterPro" id="IPR029058">
    <property type="entry name" value="AB_hydrolase_fold"/>
</dbReference>
<dbReference type="RefSeq" id="WP_012937070.1">
    <property type="nucleotide sequence ID" value="NC_013739.1"/>
</dbReference>
<feature type="domain" description="AB hydrolase-1" evidence="3">
    <location>
        <begin position="46"/>
        <end position="271"/>
    </location>
</feature>
<feature type="region of interest" description="Disordered" evidence="2">
    <location>
        <begin position="280"/>
        <end position="305"/>
    </location>
</feature>
<feature type="compositionally biased region" description="Low complexity" evidence="2">
    <location>
        <begin position="23"/>
        <end position="36"/>
    </location>
</feature>
<dbReference type="GO" id="GO:0016787">
    <property type="term" value="F:hydrolase activity"/>
    <property type="evidence" value="ECO:0007669"/>
    <property type="project" value="UniProtKB-KW"/>
</dbReference>
<dbReference type="EMBL" id="CP001854">
    <property type="protein sequence ID" value="ADB54019.1"/>
    <property type="molecule type" value="Genomic_DNA"/>
</dbReference>
<accession>D3F0T5</accession>
<keyword evidence="1 4" id="KW-0378">Hydrolase</keyword>
<feature type="compositionally biased region" description="Pro residues" evidence="2">
    <location>
        <begin position="294"/>
        <end position="305"/>
    </location>
</feature>
<evidence type="ECO:0000259" key="3">
    <source>
        <dbReference type="Pfam" id="PF12697"/>
    </source>
</evidence>
<reference evidence="5" key="2">
    <citation type="submission" date="2010-01" db="EMBL/GenBank/DDBJ databases">
        <title>The complete genome of Conexibacter woesei DSM 14684.</title>
        <authorList>
            <consortium name="US DOE Joint Genome Institute (JGI-PGF)"/>
            <person name="Lucas S."/>
            <person name="Copeland A."/>
            <person name="Lapidus A."/>
            <person name="Glavina del Rio T."/>
            <person name="Dalin E."/>
            <person name="Tice H."/>
            <person name="Bruce D."/>
            <person name="Goodwin L."/>
            <person name="Pitluck S."/>
            <person name="Kyrpides N."/>
            <person name="Mavromatis K."/>
            <person name="Ivanova N."/>
            <person name="Mikhailova N."/>
            <person name="Chertkov O."/>
            <person name="Brettin T."/>
            <person name="Detter J.C."/>
            <person name="Han C."/>
            <person name="Larimer F."/>
            <person name="Land M."/>
            <person name="Hauser L."/>
            <person name="Markowitz V."/>
            <person name="Cheng J.-F."/>
            <person name="Hugenholtz P."/>
            <person name="Woyke T."/>
            <person name="Wu D."/>
            <person name="Pukall R."/>
            <person name="Steenblock K."/>
            <person name="Schneider S."/>
            <person name="Klenk H.-P."/>
            <person name="Eisen J.A."/>
        </authorList>
    </citation>
    <scope>NUCLEOTIDE SEQUENCE [LARGE SCALE GENOMIC DNA]</scope>
    <source>
        <strain evidence="5">DSM 14684 / CIP 108061 / JCM 11494 / NBRC 100937 / ID131577</strain>
    </source>
</reference>
<dbReference type="Proteomes" id="UP000008229">
    <property type="component" value="Chromosome"/>
</dbReference>
<evidence type="ECO:0000256" key="2">
    <source>
        <dbReference type="SAM" id="MobiDB-lite"/>
    </source>
</evidence>
<dbReference type="OrthoDB" id="5495375at2"/>
<dbReference type="HOGENOM" id="CLU_065368_0_0_11"/>
<dbReference type="SUPFAM" id="SSF53474">
    <property type="entry name" value="alpha/beta-Hydrolases"/>
    <property type="match status" value="1"/>
</dbReference>
<dbReference type="AlphaFoldDB" id="D3F0T5"/>
<keyword evidence="5" id="KW-1185">Reference proteome</keyword>
<dbReference type="PRINTS" id="PR00111">
    <property type="entry name" value="ABHYDROLASE"/>
</dbReference>
<dbReference type="GO" id="GO:0016020">
    <property type="term" value="C:membrane"/>
    <property type="evidence" value="ECO:0007669"/>
    <property type="project" value="TreeGrafter"/>
</dbReference>
<dbReference type="STRING" id="469383.Cwoe_5615"/>
<organism evidence="4 5">
    <name type="scientific">Conexibacter woesei (strain DSM 14684 / CCUG 47730 / CIP 108061 / JCM 11494 / NBRC 100937 / ID131577)</name>
    <dbReference type="NCBI Taxonomy" id="469383"/>
    <lineage>
        <taxon>Bacteria</taxon>
        <taxon>Bacillati</taxon>
        <taxon>Actinomycetota</taxon>
        <taxon>Thermoleophilia</taxon>
        <taxon>Solirubrobacterales</taxon>
        <taxon>Conexibacteraceae</taxon>
        <taxon>Conexibacter</taxon>
    </lineage>
</organism>
<dbReference type="InterPro" id="IPR000073">
    <property type="entry name" value="AB_hydrolase_1"/>
</dbReference>
<gene>
    <name evidence="4" type="ordered locus">Cwoe_5615</name>
</gene>
<dbReference type="PANTHER" id="PTHR43798">
    <property type="entry name" value="MONOACYLGLYCEROL LIPASE"/>
    <property type="match status" value="1"/>
</dbReference>
<proteinExistence type="predicted"/>
<dbReference type="PANTHER" id="PTHR43798:SF31">
    <property type="entry name" value="AB HYDROLASE SUPERFAMILY PROTEIN YCLE"/>
    <property type="match status" value="1"/>
</dbReference>
<sequence>MSDARTTTVAGPAGRLAVHVTEPAGPGSAARGARAAGGAASGGETVLLVHPANLGGCCWTSVAERLAGEHGATCVAIDLRGHGGSDRRGPFGVAEWADDCAAVLDALELPAVHLVGASVGAAVAVELAVRRPAAIRSLTTVGGAFLPAEQFAGPLLDAIDARGPEQALREHAAQDALAPGSDTALADRVAADLSVNDAATAAAIWLASLRTDFRPLAGALRAPALAVVGEHDTTCPPDESAAFARLTGARLELLDGIGHLPMYEAPARLAALLAAHAGLTPDHDTTRSTRWPRRPSPSAAPPRPT</sequence>
<dbReference type="InterPro" id="IPR050266">
    <property type="entry name" value="AB_hydrolase_sf"/>
</dbReference>
<feature type="region of interest" description="Disordered" evidence="2">
    <location>
        <begin position="1"/>
        <end position="36"/>
    </location>
</feature>
<evidence type="ECO:0000313" key="4">
    <source>
        <dbReference type="EMBL" id="ADB54019.1"/>
    </source>
</evidence>
<protein>
    <submittedName>
        <fullName evidence="4">Alpha/beta hydrolase fold protein</fullName>
    </submittedName>
</protein>
<dbReference type="eggNOG" id="COG2267">
    <property type="taxonomic scope" value="Bacteria"/>
</dbReference>
<dbReference type="Gene3D" id="3.40.50.1820">
    <property type="entry name" value="alpha/beta hydrolase"/>
    <property type="match status" value="1"/>
</dbReference>
<dbReference type="Pfam" id="PF12697">
    <property type="entry name" value="Abhydrolase_6"/>
    <property type="match status" value="1"/>
</dbReference>
<name>D3F0T5_CONWI</name>
<dbReference type="KEGG" id="cwo:Cwoe_5615"/>
<evidence type="ECO:0000313" key="5">
    <source>
        <dbReference type="Proteomes" id="UP000008229"/>
    </source>
</evidence>